<dbReference type="InterPro" id="IPR013976">
    <property type="entry name" value="HDOD"/>
</dbReference>
<dbReference type="PROSITE" id="PS51833">
    <property type="entry name" value="HDOD"/>
    <property type="match status" value="1"/>
</dbReference>
<dbReference type="Pfam" id="PF08668">
    <property type="entry name" value="HDOD"/>
    <property type="match status" value="1"/>
</dbReference>
<protein>
    <submittedName>
        <fullName evidence="3">Signal transduction protein</fullName>
    </submittedName>
</protein>
<dbReference type="EMBL" id="AP014545">
    <property type="protein sequence ID" value="BBB27412.1"/>
    <property type="molecule type" value="Genomic_DNA"/>
</dbReference>
<dbReference type="Proteomes" id="UP000595663">
    <property type="component" value="Chromosome"/>
</dbReference>
<dbReference type="SUPFAM" id="SSF109604">
    <property type="entry name" value="HD-domain/PDEase-like"/>
    <property type="match status" value="1"/>
</dbReference>
<evidence type="ECO:0000259" key="2">
    <source>
        <dbReference type="PROSITE" id="PS51833"/>
    </source>
</evidence>
<keyword evidence="4" id="KW-1185">Reference proteome</keyword>
<feature type="region of interest" description="Disordered" evidence="1">
    <location>
        <begin position="344"/>
        <end position="403"/>
    </location>
</feature>
<dbReference type="AlphaFoldDB" id="A0A7R6PCC1"/>
<feature type="domain" description="HDOD" evidence="2">
    <location>
        <begin position="22"/>
        <end position="217"/>
    </location>
</feature>
<feature type="compositionally biased region" description="Polar residues" evidence="1">
    <location>
        <begin position="357"/>
        <end position="369"/>
    </location>
</feature>
<dbReference type="InterPro" id="IPR052340">
    <property type="entry name" value="RNase_Y/CdgJ"/>
</dbReference>
<proteinExistence type="predicted"/>
<dbReference type="Gene3D" id="1.10.3210.10">
    <property type="entry name" value="Hypothetical protein af1432"/>
    <property type="match status" value="1"/>
</dbReference>
<name>A0A7R6PCC1_9GAMM</name>
<dbReference type="OrthoDB" id="6188783at2"/>
<feature type="compositionally biased region" description="Basic and acidic residues" evidence="1">
    <location>
        <begin position="372"/>
        <end position="393"/>
    </location>
</feature>
<gene>
    <name evidence="3" type="ORF">AMJAP_2826</name>
</gene>
<sequence length="583" mass="65978">MSEQQNPQNAEQWCRFLSDKRPPIRLSIIRRLEKKLNDQNCSVVDIGRLIKADPLLSFHAVLAASKLHDEKQSEVTSIDHAIGSLGLQKITQLVKNLPSIRLNPASTAQKMYFRVVANSHHAAVQIRSWLHQARGGMFAEESYQAALFYDIGHWLLWLEAPYHMSRIQILIRDKGIAPDLAETQILGCPVEAISKQLLNLWPLSQLARTTLEQDFTLNRQMITQLHQRALGDPRLHGDDLRQLNHLTQQKFFPVKLSVWLAHTTSYDWCSEASLKITDIINDYLRSELNQTQALLHKNCALAAQSYHVPGTLSPAADMLMLPSDLQMTYRLTNADNKLFGEQSANPSLQVKNEKSQKASATANSTVYQKSKNKPESDNALTDENRSEVTEKSETPPTIAEPKPEFDFLNQDIYEMYAERFIKRADHYTQGTQVLDDLLRGLTEGLGLKRLALNIIPPKSDTIKVVKGVGFEDGHPLLLSSHPLASNSLFFRLYDKQGCILVTKENRQRIKAMLPGTYSRYLSDQNYLIMSIFAGSKPIAILYADREGQQDGVQNFHQEKFKYLSTAAGLCLKEVYKTRAGARK</sequence>
<evidence type="ECO:0000313" key="4">
    <source>
        <dbReference type="Proteomes" id="UP000595663"/>
    </source>
</evidence>
<evidence type="ECO:0000256" key="1">
    <source>
        <dbReference type="SAM" id="MobiDB-lite"/>
    </source>
</evidence>
<accession>A0A7R6PCC1</accession>
<evidence type="ECO:0000313" key="3">
    <source>
        <dbReference type="EMBL" id="BBB27412.1"/>
    </source>
</evidence>
<dbReference type="KEGG" id="ajp:AMJAP_2826"/>
<organism evidence="3 4">
    <name type="scientific">Amphritea japonica ATCC BAA-1530</name>
    <dbReference type="NCBI Taxonomy" id="1278309"/>
    <lineage>
        <taxon>Bacteria</taxon>
        <taxon>Pseudomonadati</taxon>
        <taxon>Pseudomonadota</taxon>
        <taxon>Gammaproteobacteria</taxon>
        <taxon>Oceanospirillales</taxon>
        <taxon>Oceanospirillaceae</taxon>
        <taxon>Amphritea</taxon>
    </lineage>
</organism>
<dbReference type="PANTHER" id="PTHR33525:SF3">
    <property type="entry name" value="RIBONUCLEASE Y"/>
    <property type="match status" value="1"/>
</dbReference>
<dbReference type="RefSeq" id="WP_019622682.1">
    <property type="nucleotide sequence ID" value="NZ_AP014545.1"/>
</dbReference>
<reference evidence="3 4" key="1">
    <citation type="journal article" date="2008" name="Int. J. Syst. Evol. Microbiol.">
        <title>Amphritea japonica sp. nov. and Amphritea balenae sp. nov., isolated from the sediment adjacent to sperm whale carcasses off Kagoshima, Japan.</title>
        <authorList>
            <person name="Miyazaki M."/>
            <person name="Nogi Y."/>
            <person name="Fujiwara Y."/>
            <person name="Kawato M."/>
            <person name="Nagahama T."/>
            <person name="Kubokawa K."/>
            <person name="Horikoshi K."/>
        </authorList>
    </citation>
    <scope>NUCLEOTIDE SEQUENCE [LARGE SCALE GENOMIC DNA]</scope>
    <source>
        <strain evidence="3 4">ATCC BAA-1530</strain>
    </source>
</reference>
<dbReference type="PANTHER" id="PTHR33525">
    <property type="match status" value="1"/>
</dbReference>